<evidence type="ECO:0000259" key="2">
    <source>
        <dbReference type="Pfam" id="PF01551"/>
    </source>
</evidence>
<dbReference type="InterPro" id="IPR011055">
    <property type="entry name" value="Dup_hybrid_motif"/>
</dbReference>
<dbReference type="AlphaFoldDB" id="A0A8J3YUX9"/>
<evidence type="ECO:0000313" key="3">
    <source>
        <dbReference type="EMBL" id="GIJ50271.1"/>
    </source>
</evidence>
<reference evidence="3" key="1">
    <citation type="submission" date="2021-01" db="EMBL/GenBank/DDBJ databases">
        <title>Whole genome shotgun sequence of Virgisporangium aliadipatigenens NBRC 105644.</title>
        <authorList>
            <person name="Komaki H."/>
            <person name="Tamura T."/>
        </authorList>
    </citation>
    <scope>NUCLEOTIDE SEQUENCE</scope>
    <source>
        <strain evidence="3">NBRC 105644</strain>
    </source>
</reference>
<sequence length="218" mass="23644">MSCSITMTIIRSRSSSRRRRLRTVLGVFAFGVVAALIAGAVVAYQYTRPPGPEPTFQMPVACGETWRLGTYPGHDDFDVDFFPTQGEAWGRPILAAYAGEVVKAGPSGDLGGRTKENPKGPMGRGGGYMVEIDHGGKWSTQYLHMIEQPMVKKGDRVATGQQIGKVGSTGESGAPHLHYEVHAGWQKVVANFDGKPSGITTDDREYSVERKSNNCPKK</sequence>
<dbReference type="Proteomes" id="UP000619260">
    <property type="component" value="Unassembled WGS sequence"/>
</dbReference>
<gene>
    <name evidence="3" type="ORF">Val02_71570</name>
</gene>
<feature type="compositionally biased region" description="Basic and acidic residues" evidence="1">
    <location>
        <begin position="201"/>
        <end position="212"/>
    </location>
</feature>
<dbReference type="PANTHER" id="PTHR21666">
    <property type="entry name" value="PEPTIDASE-RELATED"/>
    <property type="match status" value="1"/>
</dbReference>
<dbReference type="Pfam" id="PF01551">
    <property type="entry name" value="Peptidase_M23"/>
    <property type="match status" value="1"/>
</dbReference>
<evidence type="ECO:0000313" key="4">
    <source>
        <dbReference type="Proteomes" id="UP000619260"/>
    </source>
</evidence>
<dbReference type="PANTHER" id="PTHR21666:SF270">
    <property type="entry name" value="MUREIN HYDROLASE ACTIVATOR ENVC"/>
    <property type="match status" value="1"/>
</dbReference>
<dbReference type="InterPro" id="IPR050570">
    <property type="entry name" value="Cell_wall_metabolism_enzyme"/>
</dbReference>
<feature type="region of interest" description="Disordered" evidence="1">
    <location>
        <begin position="195"/>
        <end position="218"/>
    </location>
</feature>
<feature type="domain" description="M23ase beta-sheet core" evidence="2">
    <location>
        <begin position="90"/>
        <end position="187"/>
    </location>
</feature>
<protein>
    <recommendedName>
        <fullName evidence="2">M23ase beta-sheet core domain-containing protein</fullName>
    </recommendedName>
</protein>
<dbReference type="GO" id="GO:0004222">
    <property type="term" value="F:metalloendopeptidase activity"/>
    <property type="evidence" value="ECO:0007669"/>
    <property type="project" value="TreeGrafter"/>
</dbReference>
<dbReference type="SUPFAM" id="SSF51261">
    <property type="entry name" value="Duplicated hybrid motif"/>
    <property type="match status" value="1"/>
</dbReference>
<comment type="caution">
    <text evidence="3">The sequence shown here is derived from an EMBL/GenBank/DDBJ whole genome shotgun (WGS) entry which is preliminary data.</text>
</comment>
<evidence type="ECO:0000256" key="1">
    <source>
        <dbReference type="SAM" id="MobiDB-lite"/>
    </source>
</evidence>
<accession>A0A8J3YUX9</accession>
<dbReference type="Gene3D" id="2.70.70.10">
    <property type="entry name" value="Glucose Permease (Domain IIA)"/>
    <property type="match status" value="1"/>
</dbReference>
<proteinExistence type="predicted"/>
<dbReference type="InterPro" id="IPR016047">
    <property type="entry name" value="M23ase_b-sheet_dom"/>
</dbReference>
<dbReference type="CDD" id="cd12797">
    <property type="entry name" value="M23_peptidase"/>
    <property type="match status" value="1"/>
</dbReference>
<dbReference type="EMBL" id="BOPF01000034">
    <property type="protein sequence ID" value="GIJ50271.1"/>
    <property type="molecule type" value="Genomic_DNA"/>
</dbReference>
<organism evidence="3 4">
    <name type="scientific">Virgisporangium aliadipatigenens</name>
    <dbReference type="NCBI Taxonomy" id="741659"/>
    <lineage>
        <taxon>Bacteria</taxon>
        <taxon>Bacillati</taxon>
        <taxon>Actinomycetota</taxon>
        <taxon>Actinomycetes</taxon>
        <taxon>Micromonosporales</taxon>
        <taxon>Micromonosporaceae</taxon>
        <taxon>Virgisporangium</taxon>
    </lineage>
</organism>
<name>A0A8J3YUX9_9ACTN</name>
<keyword evidence="4" id="KW-1185">Reference proteome</keyword>